<keyword evidence="2" id="KW-0812">Transmembrane</keyword>
<name>A0AAV5K1Z2_9ROSI</name>
<gene>
    <name evidence="3" type="ORF">SLEP1_g27128</name>
</gene>
<keyword evidence="4" id="KW-1185">Reference proteome</keyword>
<dbReference type="PANTHER" id="PTHR36808">
    <property type="entry name" value="TRANSCRIPTIONAL REGULATOR ATRX-LIKE PROTEIN"/>
    <property type="match status" value="1"/>
</dbReference>
<feature type="compositionally biased region" description="Basic residues" evidence="1">
    <location>
        <begin position="1"/>
        <end position="15"/>
    </location>
</feature>
<keyword evidence="2" id="KW-1133">Transmembrane helix</keyword>
<dbReference type="EMBL" id="BPVZ01000045">
    <property type="protein sequence ID" value="GKV16495.1"/>
    <property type="molecule type" value="Genomic_DNA"/>
</dbReference>
<dbReference type="AlphaFoldDB" id="A0AAV5K1Z2"/>
<keyword evidence="2" id="KW-0472">Membrane</keyword>
<evidence type="ECO:0000256" key="1">
    <source>
        <dbReference type="SAM" id="MobiDB-lite"/>
    </source>
</evidence>
<feature type="region of interest" description="Disordered" evidence="1">
    <location>
        <begin position="1"/>
        <end position="34"/>
    </location>
</feature>
<evidence type="ECO:0000313" key="4">
    <source>
        <dbReference type="Proteomes" id="UP001054252"/>
    </source>
</evidence>
<proteinExistence type="predicted"/>
<feature type="region of interest" description="Disordered" evidence="1">
    <location>
        <begin position="57"/>
        <end position="83"/>
    </location>
</feature>
<accession>A0AAV5K1Z2</accession>
<dbReference type="PANTHER" id="PTHR36808:SF1">
    <property type="entry name" value="TRANSCRIPTIONAL REGULATOR ATRX-LIKE PROTEIN"/>
    <property type="match status" value="1"/>
</dbReference>
<organism evidence="3 4">
    <name type="scientific">Rubroshorea leprosula</name>
    <dbReference type="NCBI Taxonomy" id="152421"/>
    <lineage>
        <taxon>Eukaryota</taxon>
        <taxon>Viridiplantae</taxon>
        <taxon>Streptophyta</taxon>
        <taxon>Embryophyta</taxon>
        <taxon>Tracheophyta</taxon>
        <taxon>Spermatophyta</taxon>
        <taxon>Magnoliopsida</taxon>
        <taxon>eudicotyledons</taxon>
        <taxon>Gunneridae</taxon>
        <taxon>Pentapetalae</taxon>
        <taxon>rosids</taxon>
        <taxon>malvids</taxon>
        <taxon>Malvales</taxon>
        <taxon>Dipterocarpaceae</taxon>
        <taxon>Rubroshorea</taxon>
    </lineage>
</organism>
<comment type="caution">
    <text evidence="3">The sequence shown here is derived from an EMBL/GenBank/DDBJ whole genome shotgun (WGS) entry which is preliminary data.</text>
</comment>
<evidence type="ECO:0000313" key="3">
    <source>
        <dbReference type="EMBL" id="GKV16495.1"/>
    </source>
</evidence>
<dbReference type="Proteomes" id="UP001054252">
    <property type="component" value="Unassembled WGS sequence"/>
</dbReference>
<reference evidence="3 4" key="1">
    <citation type="journal article" date="2021" name="Commun. Biol.">
        <title>The genome of Shorea leprosula (Dipterocarpaceae) highlights the ecological relevance of drought in aseasonal tropical rainforests.</title>
        <authorList>
            <person name="Ng K.K.S."/>
            <person name="Kobayashi M.J."/>
            <person name="Fawcett J.A."/>
            <person name="Hatakeyama M."/>
            <person name="Paape T."/>
            <person name="Ng C.H."/>
            <person name="Ang C.C."/>
            <person name="Tnah L.H."/>
            <person name="Lee C.T."/>
            <person name="Nishiyama T."/>
            <person name="Sese J."/>
            <person name="O'Brien M.J."/>
            <person name="Copetti D."/>
            <person name="Mohd Noor M.I."/>
            <person name="Ong R.C."/>
            <person name="Putra M."/>
            <person name="Sireger I.Z."/>
            <person name="Indrioko S."/>
            <person name="Kosugi Y."/>
            <person name="Izuno A."/>
            <person name="Isagi Y."/>
            <person name="Lee S.L."/>
            <person name="Shimizu K.K."/>
        </authorList>
    </citation>
    <scope>NUCLEOTIDE SEQUENCE [LARGE SCALE GENOMIC DNA]</scope>
    <source>
        <strain evidence="3">214</strain>
    </source>
</reference>
<protein>
    <submittedName>
        <fullName evidence="3">Uncharacterized protein</fullName>
    </submittedName>
</protein>
<feature type="compositionally biased region" description="Basic and acidic residues" evidence="1">
    <location>
        <begin position="16"/>
        <end position="31"/>
    </location>
</feature>
<evidence type="ECO:0000256" key="2">
    <source>
        <dbReference type="SAM" id="Phobius"/>
    </source>
</evidence>
<feature type="transmembrane region" description="Helical" evidence="2">
    <location>
        <begin position="108"/>
        <end position="126"/>
    </location>
</feature>
<sequence>MGRSERKKKHRKRMEKVKTESEKKQSEDRVVEQNNSGRLRLVISVFKDEGRVLEGDEHKEEIIHGHDDYPSSKRNDSNDKGIRREFPQHSHFAHEKIRMYTMNKEKKLMFLTSESTVLCLAARMIFPATLCSGKSKKFRGGMQTSTNIQANQKDKNNANVNTLSKEKPESVWLKSTIEDGSRVVTASQIITAA</sequence>